<gene>
    <name evidence="2" type="ORF">HQ393_05315</name>
</gene>
<sequence length="209" mass="23822">MKIHAAHLLALWLWLLSFLPWLERFALFVFGFVVVVLSVLIARARLIRCLPRMRWLFLAMVVIYAWTTPGVYLSPYWFSPTVEGVRLGFEQGMRLLVVASSLQILLTFLDKDDIVSALYCCAKPLSWLGVDIERCAARLALTLIDAEMLLEQRKSFYELLQGLMDAGLDSVQGEILILDGMSQWQKIILNVQFLLIVLTVCIGNSALWK</sequence>
<organism evidence="2 3">
    <name type="scientific">Chitinibacter bivalviorum</name>
    <dbReference type="NCBI Taxonomy" id="2739434"/>
    <lineage>
        <taxon>Bacteria</taxon>
        <taxon>Pseudomonadati</taxon>
        <taxon>Pseudomonadota</taxon>
        <taxon>Betaproteobacteria</taxon>
        <taxon>Neisseriales</taxon>
        <taxon>Chitinibacteraceae</taxon>
        <taxon>Chitinibacter</taxon>
    </lineage>
</organism>
<keyword evidence="3" id="KW-1185">Reference proteome</keyword>
<keyword evidence="1" id="KW-0812">Transmembrane</keyword>
<feature type="transmembrane region" description="Helical" evidence="1">
    <location>
        <begin position="187"/>
        <end position="208"/>
    </location>
</feature>
<reference evidence="2 3" key="1">
    <citation type="submission" date="2020-07" db="EMBL/GenBank/DDBJ databases">
        <title>Complete genome sequence of Chitinibacter sp. 2T18.</title>
        <authorList>
            <person name="Bae J.-W."/>
            <person name="Choi J.-W."/>
        </authorList>
    </citation>
    <scope>NUCLEOTIDE SEQUENCE [LARGE SCALE GENOMIC DNA]</scope>
    <source>
        <strain evidence="2 3">2T18</strain>
    </source>
</reference>
<evidence type="ECO:0000313" key="2">
    <source>
        <dbReference type="EMBL" id="QLG87719.1"/>
    </source>
</evidence>
<feature type="transmembrane region" description="Helical" evidence="1">
    <location>
        <begin position="55"/>
        <end position="72"/>
    </location>
</feature>
<dbReference type="KEGG" id="chiz:HQ393_05315"/>
<evidence type="ECO:0000313" key="3">
    <source>
        <dbReference type="Proteomes" id="UP000509597"/>
    </source>
</evidence>
<accession>A0A7H9BGQ2</accession>
<evidence type="ECO:0000256" key="1">
    <source>
        <dbReference type="SAM" id="Phobius"/>
    </source>
</evidence>
<evidence type="ECO:0008006" key="4">
    <source>
        <dbReference type="Google" id="ProtNLM"/>
    </source>
</evidence>
<dbReference type="EMBL" id="CP058627">
    <property type="protein sequence ID" value="QLG87719.1"/>
    <property type="molecule type" value="Genomic_DNA"/>
</dbReference>
<keyword evidence="1" id="KW-0472">Membrane</keyword>
<keyword evidence="1" id="KW-1133">Transmembrane helix</keyword>
<dbReference type="RefSeq" id="WP_179357800.1">
    <property type="nucleotide sequence ID" value="NZ_CP058627.1"/>
</dbReference>
<proteinExistence type="predicted"/>
<dbReference type="Proteomes" id="UP000509597">
    <property type="component" value="Chromosome"/>
</dbReference>
<feature type="transmembrane region" description="Helical" evidence="1">
    <location>
        <begin position="25"/>
        <end position="43"/>
    </location>
</feature>
<feature type="transmembrane region" description="Helical" evidence="1">
    <location>
        <begin position="92"/>
        <end position="109"/>
    </location>
</feature>
<name>A0A7H9BGQ2_9NEIS</name>
<dbReference type="AlphaFoldDB" id="A0A7H9BGQ2"/>
<protein>
    <recommendedName>
        <fullName evidence="4">Energy-coupling factor transporter transmembrane protein EcfT</fullName>
    </recommendedName>
</protein>